<gene>
    <name evidence="1" type="ORF">EBB79_15075</name>
</gene>
<dbReference type="EMBL" id="CP033219">
    <property type="protein sequence ID" value="AZV79063.1"/>
    <property type="molecule type" value="Genomic_DNA"/>
</dbReference>
<dbReference type="KEGG" id="sedi:EBB79_15075"/>
<keyword evidence="2" id="KW-1185">Reference proteome</keyword>
<reference evidence="1 2" key="1">
    <citation type="submission" date="2018-10" db="EMBL/GenBank/DDBJ databases">
        <title>Parasedimentitalea marina sp. nov., a psychrophilic bacterium isolated from deep seawater of the New Britain Trench.</title>
        <authorList>
            <person name="Cao J."/>
        </authorList>
    </citation>
    <scope>NUCLEOTIDE SEQUENCE [LARGE SCALE GENOMIC DNA]</scope>
    <source>
        <strain evidence="1 2">W43</strain>
    </source>
</reference>
<dbReference type="Proteomes" id="UP000283063">
    <property type="component" value="Chromosome"/>
</dbReference>
<sequence>MPTKTPPISTEITRTTSPKLHFDWQDWLPLLADDSIPEAQARELIETVWSIVSAFMQLGCDVSSTTETCGKDIDLTALLNAAVLDSQDAQAIKPVT</sequence>
<protein>
    <submittedName>
        <fullName evidence="1">Uncharacterized protein</fullName>
    </submittedName>
</protein>
<evidence type="ECO:0000313" key="2">
    <source>
        <dbReference type="Proteomes" id="UP000283063"/>
    </source>
</evidence>
<organism evidence="1 2">
    <name type="scientific">Parasedimentitalea marina</name>
    <dbReference type="NCBI Taxonomy" id="2483033"/>
    <lineage>
        <taxon>Bacteria</taxon>
        <taxon>Pseudomonadati</taxon>
        <taxon>Pseudomonadota</taxon>
        <taxon>Alphaproteobacteria</taxon>
        <taxon>Rhodobacterales</taxon>
        <taxon>Paracoccaceae</taxon>
        <taxon>Parasedimentitalea</taxon>
    </lineage>
</organism>
<dbReference type="AlphaFoldDB" id="A0A3T0N4U9"/>
<evidence type="ECO:0000313" key="1">
    <source>
        <dbReference type="EMBL" id="AZV79063.1"/>
    </source>
</evidence>
<proteinExistence type="predicted"/>
<name>A0A3T0N4U9_9RHOB</name>
<accession>A0A3T0N4U9</accession>